<protein>
    <submittedName>
        <fullName evidence="1">Uncharacterized protein</fullName>
    </submittedName>
</protein>
<feature type="non-terminal residue" evidence="1">
    <location>
        <position position="54"/>
    </location>
</feature>
<proteinExistence type="predicted"/>
<evidence type="ECO:0000313" key="2">
    <source>
        <dbReference type="Proteomes" id="UP001162483"/>
    </source>
</evidence>
<evidence type="ECO:0000313" key="1">
    <source>
        <dbReference type="EMBL" id="CAI9532138.1"/>
    </source>
</evidence>
<organism evidence="1 2">
    <name type="scientific">Staurois parvus</name>
    <dbReference type="NCBI Taxonomy" id="386267"/>
    <lineage>
        <taxon>Eukaryota</taxon>
        <taxon>Metazoa</taxon>
        <taxon>Chordata</taxon>
        <taxon>Craniata</taxon>
        <taxon>Vertebrata</taxon>
        <taxon>Euteleostomi</taxon>
        <taxon>Amphibia</taxon>
        <taxon>Batrachia</taxon>
        <taxon>Anura</taxon>
        <taxon>Neobatrachia</taxon>
        <taxon>Ranoidea</taxon>
        <taxon>Ranidae</taxon>
        <taxon>Staurois</taxon>
    </lineage>
</organism>
<reference evidence="1" key="1">
    <citation type="submission" date="2023-05" db="EMBL/GenBank/DDBJ databases">
        <authorList>
            <person name="Stuckert A."/>
        </authorList>
    </citation>
    <scope>NUCLEOTIDE SEQUENCE</scope>
</reference>
<dbReference type="Proteomes" id="UP001162483">
    <property type="component" value="Unassembled WGS sequence"/>
</dbReference>
<name>A0ABN9A8W0_9NEOB</name>
<keyword evidence="2" id="KW-1185">Reference proteome</keyword>
<sequence>MVQSAVIGPMCHVRAMDQSQLSRNTSKAFMSQIDSCKLCCHCDHVIALGPDYRD</sequence>
<dbReference type="EMBL" id="CATNWA010000042">
    <property type="protein sequence ID" value="CAI9532138.1"/>
    <property type="molecule type" value="Genomic_DNA"/>
</dbReference>
<gene>
    <name evidence="1" type="ORF">SPARVUS_LOCUS111175</name>
</gene>
<accession>A0ABN9A8W0</accession>
<comment type="caution">
    <text evidence="1">The sequence shown here is derived from an EMBL/GenBank/DDBJ whole genome shotgun (WGS) entry which is preliminary data.</text>
</comment>